<protein>
    <submittedName>
        <fullName evidence="1">L-asparaginase II</fullName>
    </submittedName>
</protein>
<dbReference type="Proteomes" id="UP000005104">
    <property type="component" value="Chromosome"/>
</dbReference>
<dbReference type="HOGENOM" id="CLU_062004_0_0_9"/>
<organism evidence="1 2">
    <name type="scientific">Desulfosporosinus youngiae DSM 17734</name>
    <dbReference type="NCBI Taxonomy" id="768710"/>
    <lineage>
        <taxon>Bacteria</taxon>
        <taxon>Bacillati</taxon>
        <taxon>Bacillota</taxon>
        <taxon>Clostridia</taxon>
        <taxon>Eubacteriales</taxon>
        <taxon>Desulfitobacteriaceae</taxon>
        <taxon>Desulfosporosinus</taxon>
    </lineage>
</organism>
<dbReference type="AlphaFoldDB" id="H5XX16"/>
<dbReference type="RefSeq" id="WP_007785512.1">
    <property type="nucleotide sequence ID" value="NZ_CM001441.1"/>
</dbReference>
<dbReference type="InterPro" id="IPR010349">
    <property type="entry name" value="Asparaginase_II"/>
</dbReference>
<sequence>MPEILINVSRGPLVECCHRGDAVAVNKQGRVLAYIGDPYKITYIRSAGKPLQTLNVILSGTAKRFDFSDAELSIMCASHYGEQFHRDTVAGIMEKIGLPIDSLLCGTTLSINPSYALELVSQHFELNPTNSDCSGKHAGMLATCVHTGLSIHDYTNETHTLQKDILKTVSTICEINEKHIKLGTDGCSVPVYGMPLYNMALGFAKFANPQDLDEEYKSACEQLFRAMNRHPEMVAGTDGFCTELLRCTHGKLAAKLGAEGVYCIGVKDRDIGLAIKIEDGNTNRTIGPTVLRCLDDLNVLTKEELNSLKKYRELDNTNNFGNIVGKVFPVFHLKTIEQST</sequence>
<dbReference type="PANTHER" id="PTHR42110">
    <property type="entry name" value="L-ASPARAGINASE, PUTATIVE (AFU_ORTHOLOGUE AFUA_3G11890)-RELATED"/>
    <property type="match status" value="1"/>
</dbReference>
<keyword evidence="2" id="KW-1185">Reference proteome</keyword>
<evidence type="ECO:0000313" key="2">
    <source>
        <dbReference type="Proteomes" id="UP000005104"/>
    </source>
</evidence>
<dbReference type="STRING" id="768710.DesyoDRAFT_3902"/>
<proteinExistence type="predicted"/>
<reference evidence="1 2" key="1">
    <citation type="submission" date="2011-11" db="EMBL/GenBank/DDBJ databases">
        <title>The Noncontiguous Finished genome of Desulfosporosinus youngiae DSM 17734.</title>
        <authorList>
            <consortium name="US DOE Joint Genome Institute (JGI-PGF)"/>
            <person name="Lucas S."/>
            <person name="Han J."/>
            <person name="Lapidus A."/>
            <person name="Cheng J.-F."/>
            <person name="Goodwin L."/>
            <person name="Pitluck S."/>
            <person name="Peters L."/>
            <person name="Ovchinnikova G."/>
            <person name="Lu M."/>
            <person name="Land M.L."/>
            <person name="Hauser L."/>
            <person name="Pester M."/>
            <person name="Spring S."/>
            <person name="Ollivier B."/>
            <person name="Rattei T."/>
            <person name="Klenk H.-P."/>
            <person name="Wagner M."/>
            <person name="Loy A."/>
            <person name="Woyke T.J."/>
        </authorList>
    </citation>
    <scope>NUCLEOTIDE SEQUENCE [LARGE SCALE GENOMIC DNA]</scope>
    <source>
        <strain evidence="1 2">DSM 17734</strain>
    </source>
</reference>
<dbReference type="EMBL" id="CM001441">
    <property type="protein sequence ID" value="EHQ90884.1"/>
    <property type="molecule type" value="Genomic_DNA"/>
</dbReference>
<name>H5XX16_9FIRM</name>
<accession>H5XX16</accession>
<evidence type="ECO:0000313" key="1">
    <source>
        <dbReference type="EMBL" id="EHQ90884.1"/>
    </source>
</evidence>
<dbReference type="eggNOG" id="COG4448">
    <property type="taxonomic scope" value="Bacteria"/>
</dbReference>
<gene>
    <name evidence="1" type="ORF">DesyoDRAFT_3902</name>
</gene>
<dbReference type="PANTHER" id="PTHR42110:SF1">
    <property type="entry name" value="L-ASPARAGINASE, PUTATIVE (AFU_ORTHOLOGUE AFUA_3G11890)-RELATED"/>
    <property type="match status" value="1"/>
</dbReference>
<dbReference type="OrthoDB" id="9770793at2"/>
<dbReference type="Pfam" id="PF06089">
    <property type="entry name" value="Asparaginase_II"/>
    <property type="match status" value="1"/>
</dbReference>